<feature type="region of interest" description="Disordered" evidence="12">
    <location>
        <begin position="48"/>
        <end position="98"/>
    </location>
</feature>
<keyword evidence="6" id="KW-0677">Repeat</keyword>
<feature type="compositionally biased region" description="Basic and acidic residues" evidence="12">
    <location>
        <begin position="540"/>
        <end position="552"/>
    </location>
</feature>
<evidence type="ECO:0000313" key="15">
    <source>
        <dbReference type="EMBL" id="KIO33623.1"/>
    </source>
</evidence>
<feature type="compositionally biased region" description="Basic and acidic residues" evidence="12">
    <location>
        <begin position="1"/>
        <end position="19"/>
    </location>
</feature>
<dbReference type="GO" id="GO:0008270">
    <property type="term" value="F:zinc ion binding"/>
    <property type="evidence" value="ECO:0007669"/>
    <property type="project" value="UniProtKB-KW"/>
</dbReference>
<proteinExistence type="predicted"/>
<sequence length="920" mass="103739">MKEKTKDLPTRRENNEPRELIIGNFRASQDCNLQKRGMKAAKTLQSVLLDGGSHGPPPPRALQSPTPTTTTTTHATASASSHMNTDGEPTPVADPDQQTLAQTDRRIRRDLDLVLAGSVITKSYDGTSQYARSGISACGLASCNAVRITLQLERDGTTGVDLLRQMMTRQIVEDIIRICPHWKSPAHLEVDEIHKVPMFSHSLRLEGTEPETGKPDFASLTKLFRRLQTLATEHQQSVGAVLTKPPEIFALFAILTRLPPPGPPTVLVIFDSHPRPQRNLNGTSFSFFINPTAAAGYLSRLLSVDPSLAKEMGEDWQLQLLLQYSVHLFFATEPSSQADLETEIDDASTTILDMKSDLVELRSKSNELKLKDAVAESRITQLEQELQALREELKKTKKSAKKVEKERDKYIADLEEERYRAKRRARSLSNARREREREQEAGLFGFVTNLFGGPSPSSSRYVESRGTSYRRNEDPSYRRGEDTSHRRGEDITYRRSEDTHRRGEDRNRRSEDTRGSRRHTDRDETPRSSRRQNTTTTSSSRRDHRERDRDTTPRPPSPKARGSSSQREAGPSTVPSSTVVPTSTAPSAITVTPTPEKRPRRSSHRQSDLSTAQSPTMVQESVARGRSRVRDHKQLPPLIIPEPTASSSKRKGRRDSHSTKPMPLPKTIPTPPPGFFPDEKEFFGDPVPPKPLTFECNICFQTNREEDLALFDGCDHLFCRDCMKEYIETTVKDLKRYPILCPVCRVKAGPEEGVVTRDVIEIAGLSEELIEQWVELQLAKHAVNVDCKNCGVQVRIDREDFMTAPLVACPRPNCDYIWCKACLQPVETKRPEDHSCDGMVELAKLMQSQRWRRCPGCQTPIERFEGCNHMTCTVPNCNTHFCYVDGDMIIQSQRKPEIDVAIQNHYGRADHGLFDIPPDV</sequence>
<dbReference type="EMBL" id="KN822947">
    <property type="protein sequence ID" value="KIO33623.1"/>
    <property type="molecule type" value="Genomic_DNA"/>
</dbReference>
<dbReference type="SMART" id="SM00184">
    <property type="entry name" value="RING"/>
    <property type="match status" value="1"/>
</dbReference>
<dbReference type="Gene3D" id="3.30.40.10">
    <property type="entry name" value="Zinc/RING finger domain, C3HC4 (zinc finger)"/>
    <property type="match status" value="1"/>
</dbReference>
<dbReference type="InterPro" id="IPR013083">
    <property type="entry name" value="Znf_RING/FYVE/PHD"/>
</dbReference>
<evidence type="ECO:0000256" key="4">
    <source>
        <dbReference type="ARBA" id="ARBA00022679"/>
    </source>
</evidence>
<name>A0A0C3LI05_9AGAM</name>
<feature type="compositionally biased region" description="Basic and acidic residues" evidence="12">
    <location>
        <begin position="470"/>
        <end position="527"/>
    </location>
</feature>
<dbReference type="Pfam" id="PF22605">
    <property type="entry name" value="IBR_2"/>
    <property type="match status" value="1"/>
</dbReference>
<evidence type="ECO:0000256" key="8">
    <source>
        <dbReference type="ARBA" id="ARBA00022786"/>
    </source>
</evidence>
<dbReference type="OrthoDB" id="1431934at2759"/>
<dbReference type="GO" id="GO:0061630">
    <property type="term" value="F:ubiquitin protein ligase activity"/>
    <property type="evidence" value="ECO:0007669"/>
    <property type="project" value="UniProtKB-EC"/>
</dbReference>
<evidence type="ECO:0000256" key="3">
    <source>
        <dbReference type="ARBA" id="ARBA00012251"/>
    </source>
</evidence>
<feature type="coiled-coil region" evidence="11">
    <location>
        <begin position="365"/>
        <end position="431"/>
    </location>
</feature>
<comment type="catalytic activity">
    <reaction evidence="1">
        <text>[E2 ubiquitin-conjugating enzyme]-S-ubiquitinyl-L-cysteine + [acceptor protein]-L-lysine = [E2 ubiquitin-conjugating enzyme]-L-cysteine + [acceptor protein]-N(6)-ubiquitinyl-L-lysine.</text>
        <dbReference type="EC" id="2.3.2.31"/>
    </reaction>
</comment>
<dbReference type="HOGENOM" id="CLU_011917_1_0_1"/>
<keyword evidence="7 10" id="KW-0863">Zinc-finger</keyword>
<feature type="region of interest" description="Disordered" evidence="12">
    <location>
        <begin position="1"/>
        <end position="21"/>
    </location>
</feature>
<protein>
    <recommendedName>
        <fullName evidence="3">RBR-type E3 ubiquitin transferase</fullName>
        <ecNumber evidence="3">2.3.2.31</ecNumber>
    </recommendedName>
</protein>
<accession>A0A0C3LI05</accession>
<keyword evidence="11" id="KW-0175">Coiled coil</keyword>
<dbReference type="CDD" id="cd22584">
    <property type="entry name" value="Rcat_RBR_unk"/>
    <property type="match status" value="1"/>
</dbReference>
<evidence type="ECO:0000256" key="5">
    <source>
        <dbReference type="ARBA" id="ARBA00022723"/>
    </source>
</evidence>
<evidence type="ECO:0000259" key="13">
    <source>
        <dbReference type="PROSITE" id="PS50089"/>
    </source>
</evidence>
<dbReference type="InterPro" id="IPR044066">
    <property type="entry name" value="TRIAD_supradom"/>
</dbReference>
<evidence type="ECO:0000259" key="14">
    <source>
        <dbReference type="PROSITE" id="PS51873"/>
    </source>
</evidence>
<evidence type="ECO:0000256" key="11">
    <source>
        <dbReference type="SAM" id="Coils"/>
    </source>
</evidence>
<evidence type="ECO:0000256" key="6">
    <source>
        <dbReference type="ARBA" id="ARBA00022737"/>
    </source>
</evidence>
<dbReference type="InterPro" id="IPR001841">
    <property type="entry name" value="Znf_RING"/>
</dbReference>
<organism evidence="15 16">
    <name type="scientific">Tulasnella calospora MUT 4182</name>
    <dbReference type="NCBI Taxonomy" id="1051891"/>
    <lineage>
        <taxon>Eukaryota</taxon>
        <taxon>Fungi</taxon>
        <taxon>Dikarya</taxon>
        <taxon>Basidiomycota</taxon>
        <taxon>Agaricomycotina</taxon>
        <taxon>Agaricomycetes</taxon>
        <taxon>Cantharellales</taxon>
        <taxon>Tulasnellaceae</taxon>
        <taxon>Tulasnella</taxon>
    </lineage>
</organism>
<reference evidence="15 16" key="1">
    <citation type="submission" date="2014-04" db="EMBL/GenBank/DDBJ databases">
        <authorList>
            <consortium name="DOE Joint Genome Institute"/>
            <person name="Kuo A."/>
            <person name="Girlanda M."/>
            <person name="Perotto S."/>
            <person name="Kohler A."/>
            <person name="Nagy L.G."/>
            <person name="Floudas D."/>
            <person name="Copeland A."/>
            <person name="Barry K.W."/>
            <person name="Cichocki N."/>
            <person name="Veneault-Fourrey C."/>
            <person name="LaButti K."/>
            <person name="Lindquist E.A."/>
            <person name="Lipzen A."/>
            <person name="Lundell T."/>
            <person name="Morin E."/>
            <person name="Murat C."/>
            <person name="Sun H."/>
            <person name="Tunlid A."/>
            <person name="Henrissat B."/>
            <person name="Grigoriev I.V."/>
            <person name="Hibbett D.S."/>
            <person name="Martin F."/>
            <person name="Nordberg H.P."/>
            <person name="Cantor M.N."/>
            <person name="Hua S.X."/>
        </authorList>
    </citation>
    <scope>NUCLEOTIDE SEQUENCE [LARGE SCALE GENOMIC DNA]</scope>
    <source>
        <strain evidence="15 16">MUT 4182</strain>
    </source>
</reference>
<evidence type="ECO:0000256" key="12">
    <source>
        <dbReference type="SAM" id="MobiDB-lite"/>
    </source>
</evidence>
<keyword evidence="5" id="KW-0479">Metal-binding</keyword>
<feature type="domain" description="RING-type" evidence="14">
    <location>
        <begin position="692"/>
        <end position="919"/>
    </location>
</feature>
<evidence type="ECO:0000256" key="1">
    <source>
        <dbReference type="ARBA" id="ARBA00001798"/>
    </source>
</evidence>
<dbReference type="InterPro" id="IPR054694">
    <property type="entry name" value="Parkin-like_IBR"/>
</dbReference>
<keyword evidence="9" id="KW-0862">Zinc</keyword>
<dbReference type="STRING" id="1051891.A0A0C3LI05"/>
<feature type="compositionally biased region" description="Polar residues" evidence="12">
    <location>
        <begin position="608"/>
        <end position="619"/>
    </location>
</feature>
<evidence type="ECO:0000256" key="2">
    <source>
        <dbReference type="ARBA" id="ARBA00004906"/>
    </source>
</evidence>
<dbReference type="PROSITE" id="PS00518">
    <property type="entry name" value="ZF_RING_1"/>
    <property type="match status" value="1"/>
</dbReference>
<dbReference type="SUPFAM" id="SSF57850">
    <property type="entry name" value="RING/U-box"/>
    <property type="match status" value="2"/>
</dbReference>
<feature type="compositionally biased region" description="Low complexity" evidence="12">
    <location>
        <begin position="64"/>
        <end position="82"/>
    </location>
</feature>
<dbReference type="PROSITE" id="PS50089">
    <property type="entry name" value="ZF_RING_2"/>
    <property type="match status" value="1"/>
</dbReference>
<keyword evidence="8" id="KW-0833">Ubl conjugation pathway</keyword>
<feature type="region of interest" description="Disordered" evidence="12">
    <location>
        <begin position="447"/>
        <end position="670"/>
    </location>
</feature>
<evidence type="ECO:0000256" key="9">
    <source>
        <dbReference type="ARBA" id="ARBA00022833"/>
    </source>
</evidence>
<dbReference type="AlphaFoldDB" id="A0A0C3LI05"/>
<dbReference type="EC" id="2.3.2.31" evidence="3"/>
<reference evidence="16" key="2">
    <citation type="submission" date="2015-01" db="EMBL/GenBank/DDBJ databases">
        <title>Evolutionary Origins and Diversification of the Mycorrhizal Mutualists.</title>
        <authorList>
            <consortium name="DOE Joint Genome Institute"/>
            <consortium name="Mycorrhizal Genomics Consortium"/>
            <person name="Kohler A."/>
            <person name="Kuo A."/>
            <person name="Nagy L.G."/>
            <person name="Floudas D."/>
            <person name="Copeland A."/>
            <person name="Barry K.W."/>
            <person name="Cichocki N."/>
            <person name="Veneault-Fourrey C."/>
            <person name="LaButti K."/>
            <person name="Lindquist E.A."/>
            <person name="Lipzen A."/>
            <person name="Lundell T."/>
            <person name="Morin E."/>
            <person name="Murat C."/>
            <person name="Riley R."/>
            <person name="Ohm R."/>
            <person name="Sun H."/>
            <person name="Tunlid A."/>
            <person name="Henrissat B."/>
            <person name="Grigoriev I.V."/>
            <person name="Hibbett D.S."/>
            <person name="Martin F."/>
        </authorList>
    </citation>
    <scope>NUCLEOTIDE SEQUENCE [LARGE SCALE GENOMIC DNA]</scope>
    <source>
        <strain evidence="16">MUT 4182</strain>
    </source>
</reference>
<dbReference type="Proteomes" id="UP000054248">
    <property type="component" value="Unassembled WGS sequence"/>
</dbReference>
<dbReference type="Gene3D" id="1.20.120.1750">
    <property type="match status" value="1"/>
</dbReference>
<dbReference type="Pfam" id="PF13639">
    <property type="entry name" value="zf-RING_2"/>
    <property type="match status" value="1"/>
</dbReference>
<keyword evidence="16" id="KW-1185">Reference proteome</keyword>
<dbReference type="InterPro" id="IPR017907">
    <property type="entry name" value="Znf_RING_CS"/>
</dbReference>
<evidence type="ECO:0000256" key="10">
    <source>
        <dbReference type="PROSITE-ProRule" id="PRU00175"/>
    </source>
</evidence>
<dbReference type="PANTHER" id="PTHR11685">
    <property type="entry name" value="RBR FAMILY RING FINGER AND IBR DOMAIN-CONTAINING"/>
    <property type="match status" value="1"/>
</dbReference>
<evidence type="ECO:0000313" key="16">
    <source>
        <dbReference type="Proteomes" id="UP000054248"/>
    </source>
</evidence>
<dbReference type="InterPro" id="IPR031127">
    <property type="entry name" value="E3_UB_ligase_RBR"/>
</dbReference>
<feature type="compositionally biased region" description="Polar residues" evidence="12">
    <location>
        <begin position="455"/>
        <end position="469"/>
    </location>
</feature>
<dbReference type="GO" id="GO:0016567">
    <property type="term" value="P:protein ubiquitination"/>
    <property type="evidence" value="ECO:0007669"/>
    <property type="project" value="InterPro"/>
</dbReference>
<evidence type="ECO:0000256" key="7">
    <source>
        <dbReference type="ARBA" id="ARBA00022771"/>
    </source>
</evidence>
<comment type="pathway">
    <text evidence="2">Protein modification; protein ubiquitination.</text>
</comment>
<keyword evidence="4" id="KW-0808">Transferase</keyword>
<feature type="compositionally biased region" description="Low complexity" evidence="12">
    <location>
        <begin position="571"/>
        <end position="588"/>
    </location>
</feature>
<feature type="domain" description="RING-type" evidence="13">
    <location>
        <begin position="696"/>
        <end position="745"/>
    </location>
</feature>
<gene>
    <name evidence="15" type="ORF">M407DRAFT_17584</name>
</gene>
<dbReference type="PROSITE" id="PS51873">
    <property type="entry name" value="TRIAD"/>
    <property type="match status" value="1"/>
</dbReference>